<dbReference type="Proteomes" id="UP000315842">
    <property type="component" value="Unassembled WGS sequence"/>
</dbReference>
<dbReference type="InterPro" id="IPR001387">
    <property type="entry name" value="Cro/C1-type_HTH"/>
</dbReference>
<evidence type="ECO:0000313" key="2">
    <source>
        <dbReference type="EMBL" id="GEA80793.1"/>
    </source>
</evidence>
<evidence type="ECO:0000259" key="1">
    <source>
        <dbReference type="PROSITE" id="PS50943"/>
    </source>
</evidence>
<protein>
    <recommendedName>
        <fullName evidence="1">HTH cro/C1-type domain-containing protein</fullName>
    </recommendedName>
</protein>
<dbReference type="CDD" id="cd00093">
    <property type="entry name" value="HTH_XRE"/>
    <property type="match status" value="1"/>
</dbReference>
<feature type="domain" description="HTH cro/C1-type" evidence="1">
    <location>
        <begin position="23"/>
        <end position="77"/>
    </location>
</feature>
<organism evidence="2 3">
    <name type="scientific">Cellulomonas uda</name>
    <dbReference type="NCBI Taxonomy" id="1714"/>
    <lineage>
        <taxon>Bacteria</taxon>
        <taxon>Bacillati</taxon>
        <taxon>Actinomycetota</taxon>
        <taxon>Actinomycetes</taxon>
        <taxon>Micrococcales</taxon>
        <taxon>Cellulomonadaceae</taxon>
        <taxon>Cellulomonas</taxon>
    </lineage>
</organism>
<dbReference type="AlphaFoldDB" id="A0A4Y3K9Y2"/>
<name>A0A4Y3K9Y2_CELUD</name>
<accession>A0A4Y3K9Y2</accession>
<dbReference type="InterPro" id="IPR010982">
    <property type="entry name" value="Lambda_DNA-bd_dom_sf"/>
</dbReference>
<dbReference type="RefSeq" id="WP_141319580.1">
    <property type="nucleotide sequence ID" value="NZ_BJLP01000016.1"/>
</dbReference>
<dbReference type="Pfam" id="PF13560">
    <property type="entry name" value="HTH_31"/>
    <property type="match status" value="1"/>
</dbReference>
<evidence type="ECO:0000313" key="3">
    <source>
        <dbReference type="Proteomes" id="UP000315842"/>
    </source>
</evidence>
<dbReference type="PROSITE" id="PS50943">
    <property type="entry name" value="HTH_CROC1"/>
    <property type="match status" value="1"/>
</dbReference>
<reference evidence="2 3" key="1">
    <citation type="submission" date="2019-06" db="EMBL/GenBank/DDBJ databases">
        <title>Whole genome shotgun sequence of Cellulomonas uda NBRC 3747.</title>
        <authorList>
            <person name="Hosoyama A."/>
            <person name="Uohara A."/>
            <person name="Ohji S."/>
            <person name="Ichikawa N."/>
        </authorList>
    </citation>
    <scope>NUCLEOTIDE SEQUENCE [LARGE SCALE GENOMIC DNA]</scope>
    <source>
        <strain evidence="2 3">NBRC 3747</strain>
    </source>
</reference>
<dbReference type="GO" id="GO:0003677">
    <property type="term" value="F:DNA binding"/>
    <property type="evidence" value="ECO:0007669"/>
    <property type="project" value="InterPro"/>
</dbReference>
<dbReference type="EMBL" id="BJLP01000016">
    <property type="protein sequence ID" value="GEA80793.1"/>
    <property type="molecule type" value="Genomic_DNA"/>
</dbReference>
<comment type="caution">
    <text evidence="2">The sequence shown here is derived from an EMBL/GenBank/DDBJ whole genome shotgun (WGS) entry which is preliminary data.</text>
</comment>
<proteinExistence type="predicted"/>
<sequence length="79" mass="9173">MKQVSEPGTWSRTRSPDDIGAFLREARRRAGLSQDELAGELEIDRRVPQRIESGESTLYIRRVFSLLDRLGVDMELRQR</sequence>
<keyword evidence="3" id="KW-1185">Reference proteome</keyword>
<dbReference type="SUPFAM" id="SSF47413">
    <property type="entry name" value="lambda repressor-like DNA-binding domains"/>
    <property type="match status" value="1"/>
</dbReference>
<dbReference type="Gene3D" id="1.10.260.40">
    <property type="entry name" value="lambda repressor-like DNA-binding domains"/>
    <property type="match status" value="1"/>
</dbReference>
<gene>
    <name evidence="2" type="ORF">CUD01_12370</name>
</gene>
<dbReference type="SMART" id="SM00530">
    <property type="entry name" value="HTH_XRE"/>
    <property type="match status" value="1"/>
</dbReference>